<comment type="similarity">
    <text evidence="2">Belongs to the GET4 family.</text>
</comment>
<reference evidence="6 8" key="2">
    <citation type="journal article" date="2013" name="Nature">
        <title>Insights into bilaterian evolution from three spiralian genomes.</title>
        <authorList>
            <person name="Simakov O."/>
            <person name="Marletaz F."/>
            <person name="Cho S.J."/>
            <person name="Edsinger-Gonzales E."/>
            <person name="Havlak P."/>
            <person name="Hellsten U."/>
            <person name="Kuo D.H."/>
            <person name="Larsson T."/>
            <person name="Lv J."/>
            <person name="Arendt D."/>
            <person name="Savage R."/>
            <person name="Osoegawa K."/>
            <person name="de Jong P."/>
            <person name="Grimwood J."/>
            <person name="Chapman J.A."/>
            <person name="Shapiro H."/>
            <person name="Aerts A."/>
            <person name="Otillar R.P."/>
            <person name="Terry A.Y."/>
            <person name="Boore J.L."/>
            <person name="Grigoriev I.V."/>
            <person name="Lindberg D.R."/>
            <person name="Seaver E.C."/>
            <person name="Weisblat D.A."/>
            <person name="Putnam N.H."/>
            <person name="Rokhsar D.S."/>
        </authorList>
    </citation>
    <scope>NUCLEOTIDE SEQUENCE</scope>
    <source>
        <strain evidence="6 8">I ESC-2004</strain>
    </source>
</reference>
<dbReference type="HOGENOM" id="CLU_046061_2_0_1"/>
<dbReference type="Proteomes" id="UP000014760">
    <property type="component" value="Unassembled WGS sequence"/>
</dbReference>
<dbReference type="Gene3D" id="1.25.40.10">
    <property type="entry name" value="Tetratricopeptide repeat domain"/>
    <property type="match status" value="1"/>
</dbReference>
<name>R7UV47_CAPTE</name>
<dbReference type="EMBL" id="KB300094">
    <property type="protein sequence ID" value="ELU07266.1"/>
    <property type="molecule type" value="Genomic_DNA"/>
</dbReference>
<protein>
    <recommendedName>
        <fullName evidence="9">Golgi to ER traffic protein 4 homolog</fullName>
    </recommendedName>
</protein>
<keyword evidence="5" id="KW-1133">Transmembrane helix</keyword>
<evidence type="ECO:0000256" key="1">
    <source>
        <dbReference type="ARBA" id="ARBA00004514"/>
    </source>
</evidence>
<keyword evidence="5" id="KW-0812">Transmembrane</keyword>
<evidence type="ECO:0000256" key="4">
    <source>
        <dbReference type="ARBA" id="ARBA00022490"/>
    </source>
</evidence>
<dbReference type="EMBL" id="AMQN01001164">
    <property type="status" value="NOT_ANNOTATED_CDS"/>
    <property type="molecule type" value="Genomic_DNA"/>
</dbReference>
<evidence type="ECO:0000313" key="7">
    <source>
        <dbReference type="EnsemblMetazoa" id="CapteP220393"/>
    </source>
</evidence>
<comment type="subcellular location">
    <subcellularLocation>
        <location evidence="1">Cytoplasm</location>
        <location evidence="1">Cytosol</location>
    </subcellularLocation>
</comment>
<gene>
    <name evidence="6" type="ORF">CAPTEDRAFT_220393</name>
</gene>
<dbReference type="AlphaFoldDB" id="R7UV47"/>
<keyword evidence="8" id="KW-1185">Reference proteome</keyword>
<dbReference type="InterPro" id="IPR011990">
    <property type="entry name" value="TPR-like_helical_dom_sf"/>
</dbReference>
<dbReference type="EnsemblMetazoa" id="CapteT220393">
    <property type="protein sequence ID" value="CapteP220393"/>
    <property type="gene ID" value="CapteG220393"/>
</dbReference>
<reference evidence="7" key="3">
    <citation type="submission" date="2015-06" db="UniProtKB">
        <authorList>
            <consortium name="EnsemblMetazoa"/>
        </authorList>
    </citation>
    <scope>IDENTIFICATION</scope>
</reference>
<dbReference type="InterPro" id="IPR007317">
    <property type="entry name" value="GET4"/>
</dbReference>
<dbReference type="FunCoup" id="R7UV47">
    <property type="interactions" value="1847"/>
</dbReference>
<dbReference type="PANTHER" id="PTHR12875">
    <property type="entry name" value="GOLGI TO ER TRAFFIC PROTEIN 4 HOMOLOG"/>
    <property type="match status" value="1"/>
</dbReference>
<sequence>MASGRGVQRVLAKLQKSLDEGNYYEAHQMYRTLYFRYNGQSKFTEAIDLLYNGSLGLLNAKQFASGTDLALLLVETLDKSSTKPSSETLEKLGKLHSLMEKDSVERPTFVGAAVRWSSAEQKFGHPELHKYLAHNLWLERSYSESRYHYVRSNDGEECASMLIEYQITAGFPSEVDLFIAQTVMQCLCLKNKLTANSCFVSYTQQHPQVESGPPFVRPLLNFLWLLLLACDGGTVAVFTILVEQYQPTLRRDPTYNEYLDRIGQLFFGVPPPRSNNPSGMIGNLLSSLFSADDEDETEEEADVINIASNATAFDLD</sequence>
<keyword evidence="4" id="KW-0963">Cytoplasm</keyword>
<dbReference type="OMA" id="LMDMMGM"/>
<dbReference type="PANTHER" id="PTHR12875:SF0">
    <property type="entry name" value="GOLGI TO ER TRAFFIC PROTEIN 4 HOMOLOG"/>
    <property type="match status" value="1"/>
</dbReference>
<keyword evidence="3" id="KW-0813">Transport</keyword>
<dbReference type="GO" id="GO:0071818">
    <property type="term" value="C:BAT3 complex"/>
    <property type="evidence" value="ECO:0007669"/>
    <property type="project" value="TreeGrafter"/>
</dbReference>
<evidence type="ECO:0000313" key="8">
    <source>
        <dbReference type="Proteomes" id="UP000014760"/>
    </source>
</evidence>
<keyword evidence="5" id="KW-0472">Membrane</keyword>
<proteinExistence type="inferred from homology"/>
<feature type="transmembrane region" description="Helical" evidence="5">
    <location>
        <begin position="222"/>
        <end position="242"/>
    </location>
</feature>
<reference evidence="8" key="1">
    <citation type="submission" date="2012-12" db="EMBL/GenBank/DDBJ databases">
        <authorList>
            <person name="Hellsten U."/>
            <person name="Grimwood J."/>
            <person name="Chapman J.A."/>
            <person name="Shapiro H."/>
            <person name="Aerts A."/>
            <person name="Otillar R.P."/>
            <person name="Terry A.Y."/>
            <person name="Boore J.L."/>
            <person name="Simakov O."/>
            <person name="Marletaz F."/>
            <person name="Cho S.-J."/>
            <person name="Edsinger-Gonzales E."/>
            <person name="Havlak P."/>
            <person name="Kuo D.-H."/>
            <person name="Larsson T."/>
            <person name="Lv J."/>
            <person name="Arendt D."/>
            <person name="Savage R."/>
            <person name="Osoegawa K."/>
            <person name="de Jong P."/>
            <person name="Lindberg D.R."/>
            <person name="Seaver E.C."/>
            <person name="Weisblat D.A."/>
            <person name="Putnam N.H."/>
            <person name="Grigoriev I.V."/>
            <person name="Rokhsar D.S."/>
        </authorList>
    </citation>
    <scope>NUCLEOTIDE SEQUENCE</scope>
    <source>
        <strain evidence="8">I ESC-2004</strain>
    </source>
</reference>
<accession>R7UV47</accession>
<evidence type="ECO:0000256" key="2">
    <source>
        <dbReference type="ARBA" id="ARBA00005351"/>
    </source>
</evidence>
<evidence type="ECO:0000313" key="6">
    <source>
        <dbReference type="EMBL" id="ELU07266.1"/>
    </source>
</evidence>
<organism evidence="6">
    <name type="scientific">Capitella teleta</name>
    <name type="common">Polychaete worm</name>
    <dbReference type="NCBI Taxonomy" id="283909"/>
    <lineage>
        <taxon>Eukaryota</taxon>
        <taxon>Metazoa</taxon>
        <taxon>Spiralia</taxon>
        <taxon>Lophotrochozoa</taxon>
        <taxon>Annelida</taxon>
        <taxon>Polychaeta</taxon>
        <taxon>Sedentaria</taxon>
        <taxon>Scolecida</taxon>
        <taxon>Capitellidae</taxon>
        <taxon>Capitella</taxon>
    </lineage>
</organism>
<dbReference type="Pfam" id="PF04190">
    <property type="entry name" value="GET4"/>
    <property type="match status" value="1"/>
</dbReference>
<dbReference type="FunFam" id="1.25.40.10:FF:000060">
    <property type="entry name" value="Golgi to ER traffic protein 4 homolog"/>
    <property type="match status" value="1"/>
</dbReference>
<dbReference type="STRING" id="283909.R7UV47"/>
<dbReference type="GO" id="GO:0045048">
    <property type="term" value="P:protein insertion into ER membrane"/>
    <property type="evidence" value="ECO:0007669"/>
    <property type="project" value="InterPro"/>
</dbReference>
<dbReference type="OrthoDB" id="10252405at2759"/>
<evidence type="ECO:0008006" key="9">
    <source>
        <dbReference type="Google" id="ProtNLM"/>
    </source>
</evidence>
<evidence type="ECO:0000256" key="3">
    <source>
        <dbReference type="ARBA" id="ARBA00022448"/>
    </source>
</evidence>
<evidence type="ECO:0000256" key="5">
    <source>
        <dbReference type="SAM" id="Phobius"/>
    </source>
</evidence>